<dbReference type="Proteomes" id="UP000001901">
    <property type="component" value="Chromosome"/>
</dbReference>
<keyword evidence="1" id="KW-0677">Repeat</keyword>
<dbReference type="HOGENOM" id="CLU_072487_0_0_2"/>
<reference evidence="3 4" key="1">
    <citation type="journal article" date="2010" name="Stand. Genomic Sci.">
        <title>Complete genome sequence of Archaeoglobus profundus type strain (AV18).</title>
        <authorList>
            <person name="von Jan M."/>
            <person name="Lapidus A."/>
            <person name="Del Rio T.G."/>
            <person name="Copeland A."/>
            <person name="Tice H."/>
            <person name="Cheng J.F."/>
            <person name="Lucas S."/>
            <person name="Chen F."/>
            <person name="Nolan M."/>
            <person name="Goodwin L."/>
            <person name="Han C."/>
            <person name="Pitluck S."/>
            <person name="Liolios K."/>
            <person name="Ivanova N."/>
            <person name="Mavromatis K."/>
            <person name="Ovchinnikova G."/>
            <person name="Chertkov O."/>
            <person name="Pati A."/>
            <person name="Chen A."/>
            <person name="Palaniappan K."/>
            <person name="Land M."/>
            <person name="Hauser L."/>
            <person name="Chang Y.J."/>
            <person name="Jeffries C.D."/>
            <person name="Saunders E."/>
            <person name="Brettin T."/>
            <person name="Detter J.C."/>
            <person name="Chain P."/>
            <person name="Eichinger K."/>
            <person name="Huber H."/>
            <person name="Spring S."/>
            <person name="Rohde M."/>
            <person name="Goker M."/>
            <person name="Wirth R."/>
            <person name="Woyke T."/>
            <person name="Bristow J."/>
            <person name="Eisen J.A."/>
            <person name="Markowitz V."/>
            <person name="Hugenholtz P."/>
            <person name="Kyrpides N.C."/>
            <person name="Klenk H.P."/>
        </authorList>
    </citation>
    <scope>NUCLEOTIDE SEQUENCE [LARGE SCALE GENOMIC DNA]</scope>
    <source>
        <strain evidence="4">DSM 5631 / JCM 9629 / NBRC 100127 / Av18</strain>
    </source>
</reference>
<dbReference type="PANTHER" id="PTHR45641:SF19">
    <property type="entry name" value="NEPHROCYSTIN-3"/>
    <property type="match status" value="1"/>
</dbReference>
<dbReference type="STRING" id="572546.Arcpr_0262"/>
<evidence type="ECO:0000313" key="4">
    <source>
        <dbReference type="Proteomes" id="UP000001901"/>
    </source>
</evidence>
<dbReference type="Gene3D" id="1.25.40.10">
    <property type="entry name" value="Tetratricopeptide repeat domain"/>
    <property type="match status" value="2"/>
</dbReference>
<dbReference type="InterPro" id="IPR019734">
    <property type="entry name" value="TPR_rpt"/>
</dbReference>
<keyword evidence="2" id="KW-0802">TPR repeat</keyword>
<dbReference type="PaxDb" id="572546-Arcpr_0262"/>
<name>D2RGA7_ARCPA</name>
<dbReference type="Pfam" id="PF13181">
    <property type="entry name" value="TPR_8"/>
    <property type="match status" value="1"/>
</dbReference>
<keyword evidence="4" id="KW-1185">Reference proteome</keyword>
<dbReference type="Pfam" id="PF13424">
    <property type="entry name" value="TPR_12"/>
    <property type="match status" value="1"/>
</dbReference>
<evidence type="ECO:0000256" key="2">
    <source>
        <dbReference type="ARBA" id="ARBA00022803"/>
    </source>
</evidence>
<dbReference type="EMBL" id="CP001857">
    <property type="protein sequence ID" value="ADB57332.1"/>
    <property type="molecule type" value="Genomic_DNA"/>
</dbReference>
<gene>
    <name evidence="3" type="ordered locus">Arcpr_0262</name>
</gene>
<dbReference type="SMART" id="SM00028">
    <property type="entry name" value="TPR"/>
    <property type="match status" value="5"/>
</dbReference>
<evidence type="ECO:0000256" key="1">
    <source>
        <dbReference type="ARBA" id="ARBA00022737"/>
    </source>
</evidence>
<proteinExistence type="predicted"/>
<dbReference type="eggNOG" id="arCOG03045">
    <property type="taxonomic scope" value="Archaea"/>
</dbReference>
<dbReference type="KEGG" id="apo:Arcpr_0262"/>
<dbReference type="PANTHER" id="PTHR45641">
    <property type="entry name" value="TETRATRICOPEPTIDE REPEAT PROTEIN (AFU_ORTHOLOGUE AFUA_6G03870)"/>
    <property type="match status" value="1"/>
</dbReference>
<accession>D2RGA7</accession>
<dbReference type="SUPFAM" id="SSF48452">
    <property type="entry name" value="TPR-like"/>
    <property type="match status" value="1"/>
</dbReference>
<dbReference type="AlphaFoldDB" id="D2RGA7"/>
<dbReference type="InterPro" id="IPR011990">
    <property type="entry name" value="TPR-like_helical_dom_sf"/>
</dbReference>
<protein>
    <submittedName>
        <fullName evidence="3">TPR repeat-containing protein</fullName>
    </submittedName>
</protein>
<sequence length="331" mass="37692">MPVMREIVKEVAELIRVGEPILALNYVISKAPEDIKEKAKHIFDDPKIIEEIEDDWGKLLALIYYSHMLKVSSSDMSRRGIAGQAVSALTGAKLSRQLESKELEAMFLLSGGKALSLMGMKDRAEVCYVKAEELVRELIKEDKSWLKELSDILNDLGIIYVESGDREKGKALLEEALEIRRKLAEENPAFKPMLAQTLNNLASLYKDLRIYDKSEEYFAEAESIYRELAEANENYRVDLAVVLCNYASLFRVIKEHKKAEELYLEALSIFEELAKKNEFYKSAIADVCMYLSGLYKDMGNYEKSKEYFERANKTFAEFTAKMTASSESSAS</sequence>
<organism evidence="3 4">
    <name type="scientific">Archaeoglobus profundus (strain DSM 5631 / JCM 9629 / NBRC 100127 / Av18)</name>
    <dbReference type="NCBI Taxonomy" id="572546"/>
    <lineage>
        <taxon>Archaea</taxon>
        <taxon>Methanobacteriati</taxon>
        <taxon>Methanobacteriota</taxon>
        <taxon>Archaeoglobi</taxon>
        <taxon>Archaeoglobales</taxon>
        <taxon>Archaeoglobaceae</taxon>
        <taxon>Archaeoglobus</taxon>
    </lineage>
</organism>
<evidence type="ECO:0000313" key="3">
    <source>
        <dbReference type="EMBL" id="ADB57332.1"/>
    </source>
</evidence>